<evidence type="ECO:0000313" key="3">
    <source>
        <dbReference type="EMBL" id="RDX53003.1"/>
    </source>
</evidence>
<dbReference type="STRING" id="139420.A0A371DKE7"/>
<sequence>MPKVHNKTAACGCSSNRIFVFHPWIFIEMFVLSVLAVLQWISRYAVVNAQTTQAICTPAHSWMLNSKGQSPCLVAAYLHLPCAQGSNTNVAAMTNPTQFYSAKNDECQCNMVSYALFEACQNCQFDNGTAVTSYSRYSLNCTTQNIGYPETILVGTAVPAWAYQDVTPTDFFNLTAAFIVAAEKLPDKTASIPAASSASTSSSFTAATRTTMDSSPTATGSSALPPSSAAAHQHQGKRSVPVGPVVGGAVGGVVGFILLGGIVFVYLRRRSKRPVHLTKRQTVELMSPVYPGSKAWDGRKPSGGQPMAGLPLYSPGDPRTYPVVPPLAAGGRPLSLRAPVPPVQPHRQAALAYYKGALGAAYEI</sequence>
<name>A0A371DKE7_9APHY</name>
<dbReference type="Proteomes" id="UP000256964">
    <property type="component" value="Unassembled WGS sequence"/>
</dbReference>
<accession>A0A371DKE7</accession>
<keyword evidence="2" id="KW-0472">Membrane</keyword>
<feature type="region of interest" description="Disordered" evidence="1">
    <location>
        <begin position="203"/>
        <end position="238"/>
    </location>
</feature>
<organism evidence="3 4">
    <name type="scientific">Lentinus brumalis</name>
    <dbReference type="NCBI Taxonomy" id="2498619"/>
    <lineage>
        <taxon>Eukaryota</taxon>
        <taxon>Fungi</taxon>
        <taxon>Dikarya</taxon>
        <taxon>Basidiomycota</taxon>
        <taxon>Agaricomycotina</taxon>
        <taxon>Agaricomycetes</taxon>
        <taxon>Polyporales</taxon>
        <taxon>Polyporaceae</taxon>
        <taxon>Lentinus</taxon>
    </lineage>
</organism>
<evidence type="ECO:0000256" key="2">
    <source>
        <dbReference type="SAM" id="Phobius"/>
    </source>
</evidence>
<keyword evidence="2" id="KW-0812">Transmembrane</keyword>
<dbReference type="AlphaFoldDB" id="A0A371DKE7"/>
<feature type="transmembrane region" description="Helical" evidence="2">
    <location>
        <begin position="245"/>
        <end position="267"/>
    </location>
</feature>
<reference evidence="3 4" key="1">
    <citation type="journal article" date="2018" name="Biotechnol. Biofuels">
        <title>Integrative visual omics of the white-rot fungus Polyporus brumalis exposes the biotechnological potential of its oxidative enzymes for delignifying raw plant biomass.</title>
        <authorList>
            <person name="Miyauchi S."/>
            <person name="Rancon A."/>
            <person name="Drula E."/>
            <person name="Hage H."/>
            <person name="Chaduli D."/>
            <person name="Favel A."/>
            <person name="Grisel S."/>
            <person name="Henrissat B."/>
            <person name="Herpoel-Gimbert I."/>
            <person name="Ruiz-Duenas F.J."/>
            <person name="Chevret D."/>
            <person name="Hainaut M."/>
            <person name="Lin J."/>
            <person name="Wang M."/>
            <person name="Pangilinan J."/>
            <person name="Lipzen A."/>
            <person name="Lesage-Meessen L."/>
            <person name="Navarro D."/>
            <person name="Riley R."/>
            <person name="Grigoriev I.V."/>
            <person name="Zhou S."/>
            <person name="Raouche S."/>
            <person name="Rosso M.N."/>
        </authorList>
    </citation>
    <scope>NUCLEOTIDE SEQUENCE [LARGE SCALE GENOMIC DNA]</scope>
    <source>
        <strain evidence="3 4">BRFM 1820</strain>
    </source>
</reference>
<gene>
    <name evidence="3" type="ORF">OH76DRAFT_1480047</name>
</gene>
<proteinExistence type="predicted"/>
<protein>
    <submittedName>
        <fullName evidence="3">Uncharacterized protein</fullName>
    </submittedName>
</protein>
<keyword evidence="4" id="KW-1185">Reference proteome</keyword>
<dbReference type="OrthoDB" id="2797809at2759"/>
<evidence type="ECO:0000313" key="4">
    <source>
        <dbReference type="Proteomes" id="UP000256964"/>
    </source>
</evidence>
<feature type="compositionally biased region" description="Low complexity" evidence="1">
    <location>
        <begin position="203"/>
        <end position="231"/>
    </location>
</feature>
<dbReference type="EMBL" id="KZ857388">
    <property type="protein sequence ID" value="RDX53003.1"/>
    <property type="molecule type" value="Genomic_DNA"/>
</dbReference>
<evidence type="ECO:0000256" key="1">
    <source>
        <dbReference type="SAM" id="MobiDB-lite"/>
    </source>
</evidence>
<keyword evidence="2" id="KW-1133">Transmembrane helix</keyword>
<feature type="transmembrane region" description="Helical" evidence="2">
    <location>
        <begin position="21"/>
        <end position="41"/>
    </location>
</feature>